<protein>
    <submittedName>
        <fullName evidence="1">DUF2815 family protein</fullName>
    </submittedName>
</protein>
<evidence type="ECO:0000313" key="1">
    <source>
        <dbReference type="EMBL" id="UQF77779.1"/>
    </source>
</evidence>
<name>A0A9E7AFY4_9ACTN</name>
<dbReference type="Proteomes" id="UP000831562">
    <property type="component" value="Chromosome"/>
</dbReference>
<dbReference type="AlphaFoldDB" id="A0A9E7AFY4"/>
<dbReference type="EMBL" id="CP097092">
    <property type="protein sequence ID" value="UQF77779.1"/>
    <property type="molecule type" value="Genomic_DNA"/>
</dbReference>
<proteinExistence type="predicted"/>
<dbReference type="Gene3D" id="2.40.50.140">
    <property type="entry name" value="Nucleic acid-binding proteins"/>
    <property type="match status" value="1"/>
</dbReference>
<dbReference type="Pfam" id="PF10991">
    <property type="entry name" value="Enc34_ssDNA-bd"/>
    <property type="match status" value="1"/>
</dbReference>
<organism evidence="1 2">
    <name type="scientific">Lancefieldella parvula</name>
    <dbReference type="NCBI Taxonomy" id="1382"/>
    <lineage>
        <taxon>Bacteria</taxon>
        <taxon>Bacillati</taxon>
        <taxon>Actinomycetota</taxon>
        <taxon>Coriobacteriia</taxon>
        <taxon>Coriobacteriales</taxon>
        <taxon>Atopobiaceae</taxon>
        <taxon>Lancefieldella</taxon>
    </lineage>
</organism>
<dbReference type="SUPFAM" id="SSF50249">
    <property type="entry name" value="Nucleic acid-binding proteins"/>
    <property type="match status" value="1"/>
</dbReference>
<dbReference type="InterPro" id="IPR022595">
    <property type="entry name" value="Enc34_ssDNA-bd"/>
</dbReference>
<gene>
    <name evidence="1" type="ORF">M3I19_05690</name>
</gene>
<dbReference type="InterPro" id="IPR012340">
    <property type="entry name" value="NA-bd_OB-fold"/>
</dbReference>
<reference evidence="1" key="1">
    <citation type="submission" date="2022-05" db="EMBL/GenBank/DDBJ databases">
        <title>Using nanopore sequencing to obtain complete genomes from saliva samples.</title>
        <authorList>
            <person name="Baker J.L."/>
        </authorList>
    </citation>
    <scope>NUCLEOTIDE SEQUENCE</scope>
    <source>
        <strain evidence="1">JCVI-JB-Lp32</strain>
    </source>
</reference>
<sequence length="180" mass="19331">MAVKVTTGVARASYVNITEPKSINGSKPKYSSSLIIPKSDKATIKLIEDAIEQAIQEGVGKFGGKIPPRGSLKLPLRDGDTERDDEDYAGAYFINANSTFQPGVVDREGNITDASIIYSGCYVRACISFYAFNTNGNRGIAAGLQALQFIRDGKPLGGRVNAAEEFGAFHEDAENDDLFA</sequence>
<accession>A0A9E7AFY4</accession>
<evidence type="ECO:0000313" key="2">
    <source>
        <dbReference type="Proteomes" id="UP000831562"/>
    </source>
</evidence>